<dbReference type="GO" id="GO:0016758">
    <property type="term" value="F:hexosyltransferase activity"/>
    <property type="evidence" value="ECO:0007669"/>
    <property type="project" value="InterPro"/>
</dbReference>
<organism evidence="12 13">
    <name type="scientific">Potamilus streckersoni</name>
    <dbReference type="NCBI Taxonomy" id="2493646"/>
    <lineage>
        <taxon>Eukaryota</taxon>
        <taxon>Metazoa</taxon>
        <taxon>Spiralia</taxon>
        <taxon>Lophotrochozoa</taxon>
        <taxon>Mollusca</taxon>
        <taxon>Bivalvia</taxon>
        <taxon>Autobranchia</taxon>
        <taxon>Heteroconchia</taxon>
        <taxon>Palaeoheterodonta</taxon>
        <taxon>Unionida</taxon>
        <taxon>Unionoidea</taxon>
        <taxon>Unionidae</taxon>
        <taxon>Ambleminae</taxon>
        <taxon>Lampsilini</taxon>
        <taxon>Potamilus</taxon>
    </lineage>
</organism>
<evidence type="ECO:0000256" key="6">
    <source>
        <dbReference type="ARBA" id="ARBA00022968"/>
    </source>
</evidence>
<keyword evidence="10" id="KW-0325">Glycoprotein</keyword>
<evidence type="ECO:0000256" key="9">
    <source>
        <dbReference type="ARBA" id="ARBA00023136"/>
    </source>
</evidence>
<keyword evidence="8 11" id="KW-0333">Golgi apparatus</keyword>
<keyword evidence="6 11" id="KW-0735">Signal-anchor</keyword>
<proteinExistence type="inferred from homology"/>
<dbReference type="PANTHER" id="PTHR11214">
    <property type="entry name" value="BETA-1,3-N-ACETYLGLUCOSAMINYLTRANSFERASE"/>
    <property type="match status" value="1"/>
</dbReference>
<accession>A0AAE0VTG4</accession>
<dbReference type="PANTHER" id="PTHR11214:SF376">
    <property type="entry name" value="HEXOSYLTRANSFERASE"/>
    <property type="match status" value="1"/>
</dbReference>
<evidence type="ECO:0000256" key="5">
    <source>
        <dbReference type="ARBA" id="ARBA00022692"/>
    </source>
</evidence>
<reference evidence="12" key="3">
    <citation type="submission" date="2023-05" db="EMBL/GenBank/DDBJ databases">
        <authorList>
            <person name="Smith C.H."/>
        </authorList>
    </citation>
    <scope>NUCLEOTIDE SEQUENCE</scope>
    <source>
        <strain evidence="12">CHS0354</strain>
        <tissue evidence="12">Mantle</tissue>
    </source>
</reference>
<feature type="transmembrane region" description="Helical" evidence="11">
    <location>
        <begin position="48"/>
        <end position="65"/>
    </location>
</feature>
<dbReference type="InterPro" id="IPR002659">
    <property type="entry name" value="Glyco_trans_31"/>
</dbReference>
<dbReference type="GO" id="GO:0000139">
    <property type="term" value="C:Golgi membrane"/>
    <property type="evidence" value="ECO:0007669"/>
    <property type="project" value="UniProtKB-SubCell"/>
</dbReference>
<evidence type="ECO:0000256" key="10">
    <source>
        <dbReference type="ARBA" id="ARBA00023180"/>
    </source>
</evidence>
<keyword evidence="9 11" id="KW-0472">Membrane</keyword>
<evidence type="ECO:0000256" key="3">
    <source>
        <dbReference type="ARBA" id="ARBA00022676"/>
    </source>
</evidence>
<keyword evidence="3 11" id="KW-0328">Glycosyltransferase</keyword>
<dbReference type="EMBL" id="JAEAOA010002349">
    <property type="protein sequence ID" value="KAK3589529.1"/>
    <property type="molecule type" value="Genomic_DNA"/>
</dbReference>
<comment type="similarity">
    <text evidence="2 11">Belongs to the glycosyltransferase 31 family.</text>
</comment>
<dbReference type="Pfam" id="PF01762">
    <property type="entry name" value="Galactosyl_T"/>
    <property type="match status" value="1"/>
</dbReference>
<dbReference type="FunFam" id="3.90.550.50:FF:000001">
    <property type="entry name" value="Hexosyltransferase"/>
    <property type="match status" value="1"/>
</dbReference>
<evidence type="ECO:0000256" key="11">
    <source>
        <dbReference type="RuleBase" id="RU363063"/>
    </source>
</evidence>
<sequence length="453" mass="52334">MTRRKRQLGFLLQFLSHRYLKVMLYANGPRMLECPCSRSCRRSVSLKCTLIATIGLLLYSLFLYYPSQSIVEKNFDRIYFYFKNVTPLRTLVESDKSFHGHFYISSSIPAILPSKHYHVHEVANSKQLEKRDNINDLSTNNNVYKSKIIYEYISSRDKNNVKFPLTAFDSLYSIQNGDICMGTNNLVLLAMVHSSAKYFQRRHSIRNTWGNINMFKKFDVRIVFLLGLPDDRSTQIQIDEESSKYGDIVQGDFLDTYRNLTNKAVLGLRWIFEFCPHAKRIVKVDDDVFVNIFTLLDNVLNVFPSDHRMIRCFHAKPGSAPILRKGTKWNVESDVFPVYKTWPMNFCYGFFVLETPDVIHELYQAAMTTPFLWLDDVYVFGLLAEAIGGITFSKLNVAYLEGHRALKCFTESKCHSLTAFARNDKLMNNLLSGVVKNYGELVKNLTGSLSLFL</sequence>
<dbReference type="GO" id="GO:0006493">
    <property type="term" value="P:protein O-linked glycosylation"/>
    <property type="evidence" value="ECO:0007669"/>
    <property type="project" value="TreeGrafter"/>
</dbReference>
<reference evidence="12" key="1">
    <citation type="journal article" date="2021" name="Genome Biol. Evol.">
        <title>A High-Quality Reference Genome for a Parasitic Bivalve with Doubly Uniparental Inheritance (Bivalvia: Unionida).</title>
        <authorList>
            <person name="Smith C.H."/>
        </authorList>
    </citation>
    <scope>NUCLEOTIDE SEQUENCE</scope>
    <source>
        <strain evidence="12">CHS0354</strain>
    </source>
</reference>
<keyword evidence="4" id="KW-0808">Transferase</keyword>
<keyword evidence="13" id="KW-1185">Reference proteome</keyword>
<dbReference type="Gene3D" id="3.90.550.50">
    <property type="match status" value="1"/>
</dbReference>
<gene>
    <name evidence="12" type="ORF">CHS0354_041653</name>
</gene>
<keyword evidence="5 11" id="KW-0812">Transmembrane</keyword>
<protein>
    <recommendedName>
        <fullName evidence="11">Hexosyltransferase</fullName>
        <ecNumber evidence="11">2.4.1.-</ecNumber>
    </recommendedName>
</protein>
<evidence type="ECO:0000256" key="2">
    <source>
        <dbReference type="ARBA" id="ARBA00008661"/>
    </source>
</evidence>
<evidence type="ECO:0000256" key="8">
    <source>
        <dbReference type="ARBA" id="ARBA00023034"/>
    </source>
</evidence>
<name>A0AAE0VTG4_9BIVA</name>
<dbReference type="EC" id="2.4.1.-" evidence="11"/>
<evidence type="ECO:0000313" key="12">
    <source>
        <dbReference type="EMBL" id="KAK3589529.1"/>
    </source>
</evidence>
<reference evidence="12" key="2">
    <citation type="journal article" date="2021" name="Genome Biol. Evol.">
        <title>Developing a high-quality reference genome for a parasitic bivalve with doubly uniparental inheritance (Bivalvia: Unionida).</title>
        <authorList>
            <person name="Smith C.H."/>
        </authorList>
    </citation>
    <scope>NUCLEOTIDE SEQUENCE</scope>
    <source>
        <strain evidence="12">CHS0354</strain>
        <tissue evidence="12">Mantle</tissue>
    </source>
</reference>
<comment type="caution">
    <text evidence="12">The sequence shown here is derived from an EMBL/GenBank/DDBJ whole genome shotgun (WGS) entry which is preliminary data.</text>
</comment>
<evidence type="ECO:0000313" key="13">
    <source>
        <dbReference type="Proteomes" id="UP001195483"/>
    </source>
</evidence>
<keyword evidence="7 11" id="KW-1133">Transmembrane helix</keyword>
<evidence type="ECO:0000256" key="4">
    <source>
        <dbReference type="ARBA" id="ARBA00022679"/>
    </source>
</evidence>
<dbReference type="Proteomes" id="UP001195483">
    <property type="component" value="Unassembled WGS sequence"/>
</dbReference>
<evidence type="ECO:0000256" key="7">
    <source>
        <dbReference type="ARBA" id="ARBA00022989"/>
    </source>
</evidence>
<comment type="subcellular location">
    <subcellularLocation>
        <location evidence="1 11">Golgi apparatus membrane</location>
        <topology evidence="1 11">Single-pass type II membrane protein</topology>
    </subcellularLocation>
</comment>
<evidence type="ECO:0000256" key="1">
    <source>
        <dbReference type="ARBA" id="ARBA00004323"/>
    </source>
</evidence>
<dbReference type="AlphaFoldDB" id="A0AAE0VTG4"/>